<dbReference type="FunFam" id="3.40.50.620:FF:000013">
    <property type="entry name" value="Pantothenate synthetase"/>
    <property type="match status" value="1"/>
</dbReference>
<dbReference type="KEGG" id="pbp:STSP1_01095"/>
<dbReference type="GO" id="GO:0005829">
    <property type="term" value="C:cytosol"/>
    <property type="evidence" value="ECO:0007669"/>
    <property type="project" value="TreeGrafter"/>
</dbReference>
<proteinExistence type="inferred from homology"/>
<evidence type="ECO:0000313" key="9">
    <source>
        <dbReference type="EMBL" id="ARN56706.1"/>
    </source>
</evidence>
<feature type="binding site" evidence="8">
    <location>
        <begin position="185"/>
        <end position="188"/>
    </location>
    <ligand>
        <name>ATP</name>
        <dbReference type="ChEBI" id="CHEBI:30616"/>
    </ligand>
</feature>
<comment type="pathway">
    <text evidence="1 8">Cofactor biosynthesis; (R)-pantothenate biosynthesis; (R)-pantothenate from (R)-pantoate and beta-alanine: step 1/1.</text>
</comment>
<evidence type="ECO:0000256" key="7">
    <source>
        <dbReference type="ARBA" id="ARBA00048258"/>
    </source>
</evidence>
<accession>A0A1W6LLS2</accession>
<dbReference type="AlphaFoldDB" id="A0A1W6LLS2"/>
<keyword evidence="8" id="KW-0963">Cytoplasm</keyword>
<feature type="binding site" evidence="8">
    <location>
        <position position="61"/>
    </location>
    <ligand>
        <name>(R)-pantoate</name>
        <dbReference type="ChEBI" id="CHEBI:15980"/>
    </ligand>
</feature>
<gene>
    <name evidence="8 9" type="primary">panC</name>
    <name evidence="9" type="ORF">STSP1_01095</name>
</gene>
<dbReference type="HAMAP" id="MF_00158">
    <property type="entry name" value="PanC"/>
    <property type="match status" value="1"/>
</dbReference>
<dbReference type="InterPro" id="IPR014729">
    <property type="entry name" value="Rossmann-like_a/b/a_fold"/>
</dbReference>
<feature type="binding site" evidence="8">
    <location>
        <begin position="30"/>
        <end position="37"/>
    </location>
    <ligand>
        <name>ATP</name>
        <dbReference type="ChEBI" id="CHEBI:30616"/>
    </ligand>
</feature>
<comment type="similarity">
    <text evidence="2 8">Belongs to the pantothenate synthetase family.</text>
</comment>
<evidence type="ECO:0000256" key="3">
    <source>
        <dbReference type="ARBA" id="ARBA00022598"/>
    </source>
</evidence>
<evidence type="ECO:0000313" key="10">
    <source>
        <dbReference type="Proteomes" id="UP000193334"/>
    </source>
</evidence>
<comment type="subcellular location">
    <subcellularLocation>
        <location evidence="8">Cytoplasm</location>
    </subcellularLocation>
</comment>
<evidence type="ECO:0000256" key="5">
    <source>
        <dbReference type="ARBA" id="ARBA00022741"/>
    </source>
</evidence>
<dbReference type="NCBIfam" id="TIGR00018">
    <property type="entry name" value="panC"/>
    <property type="match status" value="1"/>
</dbReference>
<dbReference type="Proteomes" id="UP000193334">
    <property type="component" value="Chromosome"/>
</dbReference>
<dbReference type="Gene3D" id="3.30.1300.10">
    <property type="entry name" value="Pantoate-beta-alanine ligase, C-terminal domain"/>
    <property type="match status" value="1"/>
</dbReference>
<keyword evidence="5 8" id="KW-0547">Nucleotide-binding</keyword>
<feature type="binding site" evidence="8">
    <location>
        <position position="61"/>
    </location>
    <ligand>
        <name>beta-alanine</name>
        <dbReference type="ChEBI" id="CHEBI:57966"/>
    </ligand>
</feature>
<keyword evidence="3 8" id="KW-0436">Ligase</keyword>
<evidence type="ECO:0000256" key="2">
    <source>
        <dbReference type="ARBA" id="ARBA00009256"/>
    </source>
</evidence>
<dbReference type="InterPro" id="IPR042176">
    <property type="entry name" value="Pantoate_ligase_C"/>
</dbReference>
<sequence>MKKVQTISEIRKIVSSVKAEGKTAGLVPTMGALHEGHLSLIKKANSECDFVVVSVFVNPTQFAPDEDLESYPRNLSEDLKRSEKAGADVVFAPLVSSMYPEPQRVWVDVEGPLTETLCGASRPGHFRGVATVCTKLFNIVQPDRAYFGEKDAQQLAVIRAAARQLNMPLEIVGCPIVREENGLAMSSRNDYLSEKQREQAGVLYESLELCRELFDSGERNTARLKSKIRETIRTCPSADIDYIEIVRKDTFQSEEDITAESLAAIAVQIGPARLIDNITLNP</sequence>
<protein>
    <recommendedName>
        <fullName evidence="8">Pantothenate synthetase</fullName>
        <shortName evidence="8">PS</shortName>
        <ecNumber evidence="8">6.3.2.1</ecNumber>
    </recommendedName>
    <alternativeName>
        <fullName evidence="8">Pantoate--beta-alanine ligase</fullName>
    </alternativeName>
    <alternativeName>
        <fullName evidence="8">Pantoate-activating enzyme</fullName>
    </alternativeName>
</protein>
<evidence type="ECO:0000256" key="1">
    <source>
        <dbReference type="ARBA" id="ARBA00004990"/>
    </source>
</evidence>
<comment type="catalytic activity">
    <reaction evidence="7 8">
        <text>(R)-pantoate + beta-alanine + ATP = (R)-pantothenate + AMP + diphosphate + H(+)</text>
        <dbReference type="Rhea" id="RHEA:10912"/>
        <dbReference type="ChEBI" id="CHEBI:15378"/>
        <dbReference type="ChEBI" id="CHEBI:15980"/>
        <dbReference type="ChEBI" id="CHEBI:29032"/>
        <dbReference type="ChEBI" id="CHEBI:30616"/>
        <dbReference type="ChEBI" id="CHEBI:33019"/>
        <dbReference type="ChEBI" id="CHEBI:57966"/>
        <dbReference type="ChEBI" id="CHEBI:456215"/>
        <dbReference type="EC" id="6.3.2.1"/>
    </reaction>
</comment>
<keyword evidence="4 8" id="KW-0566">Pantothenate biosynthesis</keyword>
<dbReference type="RefSeq" id="WP_085755394.1">
    <property type="nucleotide sequence ID" value="NZ_CP021023.1"/>
</dbReference>
<name>A0A1W6LLS2_9BACT</name>
<dbReference type="STRING" id="1941349.STSP1_01095"/>
<dbReference type="CDD" id="cd00560">
    <property type="entry name" value="PanC"/>
    <property type="match status" value="1"/>
</dbReference>
<reference evidence="10" key="1">
    <citation type="submission" date="2017-04" db="EMBL/GenBank/DDBJ databases">
        <title>Comparative genomics and description of representatives of a novel lineage of planctomycetes thriving in anoxic sediments.</title>
        <authorList>
            <person name="Spring S."/>
            <person name="Bunk B."/>
            <person name="Sproer C."/>
        </authorList>
    </citation>
    <scope>NUCLEOTIDE SEQUENCE [LARGE SCALE GENOMIC DNA]</scope>
    <source>
        <strain evidence="10">ST-PulAB-D4</strain>
    </source>
</reference>
<comment type="function">
    <text evidence="8">Catalyzes the condensation of pantoate with beta-alanine in an ATP-dependent reaction via a pantoyl-adenylate intermediate.</text>
</comment>
<evidence type="ECO:0000256" key="8">
    <source>
        <dbReference type="HAMAP-Rule" id="MF_00158"/>
    </source>
</evidence>
<dbReference type="GO" id="GO:0015940">
    <property type="term" value="P:pantothenate biosynthetic process"/>
    <property type="evidence" value="ECO:0007669"/>
    <property type="project" value="UniProtKB-UniRule"/>
</dbReference>
<dbReference type="EMBL" id="CP021023">
    <property type="protein sequence ID" value="ARN56706.1"/>
    <property type="molecule type" value="Genomic_DNA"/>
</dbReference>
<evidence type="ECO:0000256" key="6">
    <source>
        <dbReference type="ARBA" id="ARBA00022840"/>
    </source>
</evidence>
<feature type="binding site" evidence="8">
    <location>
        <position position="154"/>
    </location>
    <ligand>
        <name>(R)-pantoate</name>
        <dbReference type="ChEBI" id="CHEBI:15980"/>
    </ligand>
</feature>
<dbReference type="Gene3D" id="3.40.50.620">
    <property type="entry name" value="HUPs"/>
    <property type="match status" value="1"/>
</dbReference>
<feature type="binding site" evidence="8">
    <location>
        <begin position="148"/>
        <end position="151"/>
    </location>
    <ligand>
        <name>ATP</name>
        <dbReference type="ChEBI" id="CHEBI:30616"/>
    </ligand>
</feature>
<dbReference type="FunFam" id="3.30.1300.10:FF:000001">
    <property type="entry name" value="Pantothenate synthetase"/>
    <property type="match status" value="1"/>
</dbReference>
<keyword evidence="6 8" id="KW-0067">ATP-binding</keyword>
<feature type="active site" description="Proton donor" evidence="8">
    <location>
        <position position="37"/>
    </location>
</feature>
<feature type="binding site" evidence="8">
    <location>
        <position position="177"/>
    </location>
    <ligand>
        <name>ATP</name>
        <dbReference type="ChEBI" id="CHEBI:30616"/>
    </ligand>
</feature>
<dbReference type="EC" id="6.3.2.1" evidence="8"/>
<dbReference type="UniPathway" id="UPA00028">
    <property type="reaction ID" value="UER00005"/>
</dbReference>
<dbReference type="NCBIfam" id="TIGR00125">
    <property type="entry name" value="cyt_tran_rel"/>
    <property type="match status" value="1"/>
</dbReference>
<dbReference type="InterPro" id="IPR003721">
    <property type="entry name" value="Pantoate_ligase"/>
</dbReference>
<dbReference type="SUPFAM" id="SSF52374">
    <property type="entry name" value="Nucleotidylyl transferase"/>
    <property type="match status" value="1"/>
</dbReference>
<keyword evidence="10" id="KW-1185">Reference proteome</keyword>
<evidence type="ECO:0000256" key="4">
    <source>
        <dbReference type="ARBA" id="ARBA00022655"/>
    </source>
</evidence>
<dbReference type="GO" id="GO:0004592">
    <property type="term" value="F:pantoate-beta-alanine ligase activity"/>
    <property type="evidence" value="ECO:0007669"/>
    <property type="project" value="UniProtKB-UniRule"/>
</dbReference>
<organism evidence="9 10">
    <name type="scientific">Sedimentisphaera salicampi</name>
    <dbReference type="NCBI Taxonomy" id="1941349"/>
    <lineage>
        <taxon>Bacteria</taxon>
        <taxon>Pseudomonadati</taxon>
        <taxon>Planctomycetota</taxon>
        <taxon>Phycisphaerae</taxon>
        <taxon>Sedimentisphaerales</taxon>
        <taxon>Sedimentisphaeraceae</taxon>
        <taxon>Sedimentisphaera</taxon>
    </lineage>
</organism>
<dbReference type="InterPro" id="IPR004821">
    <property type="entry name" value="Cyt_trans-like"/>
</dbReference>
<comment type="subunit">
    <text evidence="8">Homodimer.</text>
</comment>
<dbReference type="PANTHER" id="PTHR21299:SF1">
    <property type="entry name" value="PANTOATE--BETA-ALANINE LIGASE"/>
    <property type="match status" value="1"/>
</dbReference>
<dbReference type="GO" id="GO:0005524">
    <property type="term" value="F:ATP binding"/>
    <property type="evidence" value="ECO:0007669"/>
    <property type="project" value="UniProtKB-KW"/>
</dbReference>
<dbReference type="PANTHER" id="PTHR21299">
    <property type="entry name" value="CYTIDYLATE KINASE/PANTOATE-BETA-ALANINE LIGASE"/>
    <property type="match status" value="1"/>
</dbReference>
<comment type="miscellaneous">
    <text evidence="8">The reaction proceeds by a bi uni uni bi ping pong mechanism.</text>
</comment>
<dbReference type="Pfam" id="PF02569">
    <property type="entry name" value="Pantoate_ligase"/>
    <property type="match status" value="1"/>
</dbReference>